<dbReference type="AlphaFoldDB" id="A0A4U6X6M1"/>
<gene>
    <name evidence="2" type="ORF">CTA1_12227</name>
</gene>
<dbReference type="EMBL" id="PJEX01000334">
    <property type="protein sequence ID" value="TKW51110.1"/>
    <property type="molecule type" value="Genomic_DNA"/>
</dbReference>
<evidence type="ECO:0000256" key="1">
    <source>
        <dbReference type="SAM" id="MobiDB-lite"/>
    </source>
</evidence>
<feature type="region of interest" description="Disordered" evidence="1">
    <location>
        <begin position="16"/>
        <end position="37"/>
    </location>
</feature>
<evidence type="ECO:0000313" key="3">
    <source>
        <dbReference type="Proteomes" id="UP000310108"/>
    </source>
</evidence>
<accession>A0A4U6X6M1</accession>
<evidence type="ECO:0000313" key="2">
    <source>
        <dbReference type="EMBL" id="TKW51110.1"/>
    </source>
</evidence>
<sequence>MEGVYASAYCTIAATSAPDSSTGFQGGLPPPPPPHNGDGVFVESAAAAGRVAYVSTNGADFDGDVNAAGLN</sequence>
<reference evidence="2 3" key="1">
    <citation type="journal article" date="2019" name="PLoS ONE">
        <title>Comparative genome analysis indicates high evolutionary potential of pathogenicity genes in Colletotrichum tanaceti.</title>
        <authorList>
            <person name="Lelwala R.V."/>
            <person name="Korhonen P.K."/>
            <person name="Young N.D."/>
            <person name="Scott J.B."/>
            <person name="Ades P.A."/>
            <person name="Gasser R.B."/>
            <person name="Taylor P.W.J."/>
        </authorList>
    </citation>
    <scope>NUCLEOTIDE SEQUENCE [LARGE SCALE GENOMIC DNA]</scope>
    <source>
        <strain evidence="2">BRIP57314</strain>
    </source>
</reference>
<name>A0A4U6X6M1_9PEZI</name>
<comment type="caution">
    <text evidence="2">The sequence shown here is derived from an EMBL/GenBank/DDBJ whole genome shotgun (WGS) entry which is preliminary data.</text>
</comment>
<protein>
    <submittedName>
        <fullName evidence="2">Uncharacterized protein</fullName>
    </submittedName>
</protein>
<organism evidence="2 3">
    <name type="scientific">Colletotrichum tanaceti</name>
    <dbReference type="NCBI Taxonomy" id="1306861"/>
    <lineage>
        <taxon>Eukaryota</taxon>
        <taxon>Fungi</taxon>
        <taxon>Dikarya</taxon>
        <taxon>Ascomycota</taxon>
        <taxon>Pezizomycotina</taxon>
        <taxon>Sordariomycetes</taxon>
        <taxon>Hypocreomycetidae</taxon>
        <taxon>Glomerellales</taxon>
        <taxon>Glomerellaceae</taxon>
        <taxon>Colletotrichum</taxon>
        <taxon>Colletotrichum destructivum species complex</taxon>
    </lineage>
</organism>
<keyword evidence="3" id="KW-1185">Reference proteome</keyword>
<proteinExistence type="predicted"/>
<dbReference type="Proteomes" id="UP000310108">
    <property type="component" value="Unassembled WGS sequence"/>
</dbReference>